<evidence type="ECO:0000256" key="5">
    <source>
        <dbReference type="ARBA" id="ARBA00022840"/>
    </source>
</evidence>
<dbReference type="InterPro" id="IPR011009">
    <property type="entry name" value="Kinase-like_dom_sf"/>
</dbReference>
<keyword evidence="3 6" id="KW-0547">Nucleotide-binding</keyword>
<keyword evidence="1 7" id="KW-0723">Serine/threonine-protein kinase</keyword>
<name>A0A3B3SS56_9TELE</name>
<evidence type="ECO:0000313" key="10">
    <source>
        <dbReference type="Proteomes" id="UP000261540"/>
    </source>
</evidence>
<dbReference type="Ensembl" id="ENSPKIT00000014026.1">
    <property type="protein sequence ID" value="ENSPKIP00000033141.1"/>
    <property type="gene ID" value="ENSPKIG00000012965.1"/>
</dbReference>
<dbReference type="SUPFAM" id="SSF56112">
    <property type="entry name" value="Protein kinase-like (PK-like)"/>
    <property type="match status" value="1"/>
</dbReference>
<dbReference type="PANTHER" id="PTHR24342:SF19">
    <property type="entry name" value="PROTEIN KINASE DOMAIN-CONTAINING PROTEIN"/>
    <property type="match status" value="1"/>
</dbReference>
<organism evidence="9 10">
    <name type="scientific">Paramormyrops kingsleyae</name>
    <dbReference type="NCBI Taxonomy" id="1676925"/>
    <lineage>
        <taxon>Eukaryota</taxon>
        <taxon>Metazoa</taxon>
        <taxon>Chordata</taxon>
        <taxon>Craniata</taxon>
        <taxon>Vertebrata</taxon>
        <taxon>Euteleostomi</taxon>
        <taxon>Actinopterygii</taxon>
        <taxon>Neopterygii</taxon>
        <taxon>Teleostei</taxon>
        <taxon>Osteoglossocephala</taxon>
        <taxon>Osteoglossomorpha</taxon>
        <taxon>Osteoglossiformes</taxon>
        <taxon>Mormyridae</taxon>
        <taxon>Paramormyrops</taxon>
    </lineage>
</organism>
<dbReference type="PROSITE" id="PS50011">
    <property type="entry name" value="PROTEIN_KINASE_DOM"/>
    <property type="match status" value="1"/>
</dbReference>
<dbReference type="GO" id="GO:0005737">
    <property type="term" value="C:cytoplasm"/>
    <property type="evidence" value="ECO:0007669"/>
    <property type="project" value="TreeGrafter"/>
</dbReference>
<dbReference type="RefSeq" id="XP_072564473.1">
    <property type="nucleotide sequence ID" value="XM_072708372.1"/>
</dbReference>
<dbReference type="RefSeq" id="XP_072564471.1">
    <property type="nucleotide sequence ID" value="XM_072708370.1"/>
</dbReference>
<dbReference type="Ensembl" id="ENSPKIT00000014048.1">
    <property type="protein sequence ID" value="ENSPKIP00000033163.1"/>
    <property type="gene ID" value="ENSPKIG00000012965.1"/>
</dbReference>
<evidence type="ECO:0000256" key="2">
    <source>
        <dbReference type="ARBA" id="ARBA00022679"/>
    </source>
</evidence>
<dbReference type="Gene3D" id="1.10.510.10">
    <property type="entry name" value="Transferase(Phosphotransferase) domain 1"/>
    <property type="match status" value="1"/>
</dbReference>
<dbReference type="GeneID" id="140586883"/>
<accession>A0A3B3SS56</accession>
<keyword evidence="5 6" id="KW-0067">ATP-binding</keyword>
<evidence type="ECO:0000259" key="8">
    <source>
        <dbReference type="PROSITE" id="PS50011"/>
    </source>
</evidence>
<evidence type="ECO:0000256" key="7">
    <source>
        <dbReference type="RuleBase" id="RU000304"/>
    </source>
</evidence>
<dbReference type="GO" id="GO:0005524">
    <property type="term" value="F:ATP binding"/>
    <property type="evidence" value="ECO:0007669"/>
    <property type="project" value="UniProtKB-UniRule"/>
</dbReference>
<dbReference type="Gene3D" id="3.30.200.20">
    <property type="entry name" value="Phosphorylase Kinase, domain 1"/>
    <property type="match status" value="1"/>
</dbReference>
<evidence type="ECO:0000256" key="1">
    <source>
        <dbReference type="ARBA" id="ARBA00022527"/>
    </source>
</evidence>
<dbReference type="RefSeq" id="XP_023656142.1">
    <property type="nucleotide sequence ID" value="XM_023800374.2"/>
</dbReference>
<dbReference type="FunFam" id="1.10.510.10:FF:000571">
    <property type="entry name" value="Maternal embryonic leucine zipper kinase"/>
    <property type="match status" value="1"/>
</dbReference>
<proteinExistence type="inferred from homology"/>
<dbReference type="SMART" id="SM00220">
    <property type="entry name" value="S_TKc"/>
    <property type="match status" value="1"/>
</dbReference>
<dbReference type="PANTHER" id="PTHR24342">
    <property type="entry name" value="SERINE/THREONINE-PROTEIN KINASE 17"/>
    <property type="match status" value="1"/>
</dbReference>
<dbReference type="OrthoDB" id="504170at2759"/>
<sequence>MSVFRLEKVEDFYEIGKVIGSGHFGQVRDVRERSSGTHWAGKFLKVKKVMDSGPGLDRRRVEEEVEILQALQHENIMALQDVFEEAAELVLIMELITGGELFDYIAEKENLLESEAIVFIKQILLGVKYMHSKQIVHFDLKPENIMLSDKKVPVPQIKIIDFGLAQYLTPGVVYRSSCGTPQYIAPEVIRYEPLSSATDMWSIGVITYILLSGMSPFQGDTDEETLNNIVAMNYEIEDRYFPDTSENAKEFIKNLLVKDQSGRMTAEECLHHPWIKPLSRTQQKIRKRSSINMKNFKKFNAKRKWKLSYNMVLICYRLNQLHSLRQKAAQGYWEQKADSDQEEALAKPISLNLQRCNSR</sequence>
<reference evidence="9" key="1">
    <citation type="submission" date="2025-05" db="UniProtKB">
        <authorList>
            <consortium name="Ensembl"/>
        </authorList>
    </citation>
    <scope>IDENTIFICATION</scope>
</reference>
<dbReference type="Pfam" id="PF00069">
    <property type="entry name" value="Pkinase"/>
    <property type="match status" value="1"/>
</dbReference>
<dbReference type="GO" id="GO:0004674">
    <property type="term" value="F:protein serine/threonine kinase activity"/>
    <property type="evidence" value="ECO:0007669"/>
    <property type="project" value="UniProtKB-KW"/>
</dbReference>
<dbReference type="InterPro" id="IPR017441">
    <property type="entry name" value="Protein_kinase_ATP_BS"/>
</dbReference>
<protein>
    <submittedName>
        <fullName evidence="9">Si:dkey-240h12.4</fullName>
    </submittedName>
</protein>
<dbReference type="GO" id="GO:0035556">
    <property type="term" value="P:intracellular signal transduction"/>
    <property type="evidence" value="ECO:0007669"/>
    <property type="project" value="TreeGrafter"/>
</dbReference>
<dbReference type="GO" id="GO:0005634">
    <property type="term" value="C:nucleus"/>
    <property type="evidence" value="ECO:0007669"/>
    <property type="project" value="TreeGrafter"/>
</dbReference>
<evidence type="ECO:0000256" key="6">
    <source>
        <dbReference type="PROSITE-ProRule" id="PRU10141"/>
    </source>
</evidence>
<evidence type="ECO:0000256" key="3">
    <source>
        <dbReference type="ARBA" id="ARBA00022741"/>
    </source>
</evidence>
<dbReference type="RefSeq" id="XP_072564472.1">
    <property type="nucleotide sequence ID" value="XM_072708371.1"/>
</dbReference>
<keyword evidence="2" id="KW-0808">Transferase</keyword>
<dbReference type="RefSeq" id="XP_023656144.1">
    <property type="nucleotide sequence ID" value="XM_023800376.2"/>
</dbReference>
<keyword evidence="4" id="KW-0418">Kinase</keyword>
<dbReference type="GeneTree" id="ENSGT00940000164926"/>
<feature type="domain" description="Protein kinase" evidence="8">
    <location>
        <begin position="13"/>
        <end position="275"/>
    </location>
</feature>
<dbReference type="GO" id="GO:0043065">
    <property type="term" value="P:positive regulation of apoptotic process"/>
    <property type="evidence" value="ECO:0007669"/>
    <property type="project" value="TreeGrafter"/>
</dbReference>
<feature type="binding site" evidence="6">
    <location>
        <position position="42"/>
    </location>
    <ligand>
        <name>ATP</name>
        <dbReference type="ChEBI" id="CHEBI:30616"/>
    </ligand>
</feature>
<dbReference type="STRING" id="1676925.ENSPKIP00000033141"/>
<dbReference type="GeneID" id="111837915"/>
<dbReference type="InterPro" id="IPR000719">
    <property type="entry name" value="Prot_kinase_dom"/>
</dbReference>
<dbReference type="InterPro" id="IPR008271">
    <property type="entry name" value="Ser/Thr_kinase_AS"/>
</dbReference>
<keyword evidence="10" id="KW-1185">Reference proteome</keyword>
<dbReference type="PROSITE" id="PS00108">
    <property type="entry name" value="PROTEIN_KINASE_ST"/>
    <property type="match status" value="1"/>
</dbReference>
<dbReference type="AlphaFoldDB" id="A0A3B3SS56"/>
<dbReference type="PROSITE" id="PS00107">
    <property type="entry name" value="PROTEIN_KINASE_ATP"/>
    <property type="match status" value="1"/>
</dbReference>
<comment type="similarity">
    <text evidence="7">Belongs to the protein kinase superfamily.</text>
</comment>
<dbReference type="Proteomes" id="UP000261540">
    <property type="component" value="Unplaced"/>
</dbReference>
<dbReference type="KEGG" id="pki:111837915"/>
<evidence type="ECO:0000256" key="4">
    <source>
        <dbReference type="ARBA" id="ARBA00022777"/>
    </source>
</evidence>
<evidence type="ECO:0000313" key="9">
    <source>
        <dbReference type="Ensembl" id="ENSPKIP00000033163.1"/>
    </source>
</evidence>